<protein>
    <recommendedName>
        <fullName evidence="3">F-box domain-containing protein</fullName>
    </recommendedName>
</protein>
<evidence type="ECO:0000313" key="1">
    <source>
        <dbReference type="EMBL" id="KTB30682.1"/>
    </source>
</evidence>
<dbReference type="EMBL" id="LATX01002372">
    <property type="protein sequence ID" value="KTB30682.1"/>
    <property type="molecule type" value="Genomic_DNA"/>
</dbReference>
<evidence type="ECO:0000313" key="2">
    <source>
        <dbReference type="Proteomes" id="UP000054988"/>
    </source>
</evidence>
<proteinExistence type="predicted"/>
<evidence type="ECO:0008006" key="3">
    <source>
        <dbReference type="Google" id="ProtNLM"/>
    </source>
</evidence>
<accession>A0A0W0F2X5</accession>
<dbReference type="eggNOG" id="ENOG502SRE3">
    <property type="taxonomic scope" value="Eukaryota"/>
</dbReference>
<sequence>MCSLPLPAEILVEILSYVIHLDTINVLLTSHLFYSIGQNILHHDLTFNSIAQIHRFTENLANRVHANVLLNKKELARARNGYLVCCPRSLCLDVAGGASWVRLPDSRNLVVSTWPALQNALKAILNDLEHQSSLMAGQELRRLKVETVRFRLNSHTNDTNYIIYDALSQLDTQSFEWTGPDPPHHFSTAIVMQAVPYLFRALATHSQLTHIKLTNISFPEIGVDATNGSVRRFDIPYMPSLQHLYLGQSTFLSAPTLARFLLNGLQARTLQKVTLVDVYESSIWGPRLRMPRIIGAARALLAMEQELGQSVTREDEMQQRLEVIHGAIMDLVTVVVETERIEGGDRGY</sequence>
<gene>
    <name evidence="1" type="ORF">WG66_16736</name>
</gene>
<name>A0A0W0F2X5_MONRR</name>
<reference evidence="1 2" key="1">
    <citation type="submission" date="2015-12" db="EMBL/GenBank/DDBJ databases">
        <title>Draft genome sequence of Moniliophthora roreri, the causal agent of frosty pod rot of cacao.</title>
        <authorList>
            <person name="Aime M.C."/>
            <person name="Diaz-Valderrama J.R."/>
            <person name="Kijpornyongpan T."/>
            <person name="Phillips-Mora W."/>
        </authorList>
    </citation>
    <scope>NUCLEOTIDE SEQUENCE [LARGE SCALE GENOMIC DNA]</scope>
    <source>
        <strain evidence="1 2">MCA 2952</strain>
    </source>
</reference>
<dbReference type="Proteomes" id="UP000054988">
    <property type="component" value="Unassembled WGS sequence"/>
</dbReference>
<comment type="caution">
    <text evidence="1">The sequence shown here is derived from an EMBL/GenBank/DDBJ whole genome shotgun (WGS) entry which is preliminary data.</text>
</comment>
<dbReference type="AlphaFoldDB" id="A0A0W0F2X5"/>
<organism evidence="1 2">
    <name type="scientific">Moniliophthora roreri</name>
    <name type="common">Frosty pod rot fungus</name>
    <name type="synonym">Monilia roreri</name>
    <dbReference type="NCBI Taxonomy" id="221103"/>
    <lineage>
        <taxon>Eukaryota</taxon>
        <taxon>Fungi</taxon>
        <taxon>Dikarya</taxon>
        <taxon>Basidiomycota</taxon>
        <taxon>Agaricomycotina</taxon>
        <taxon>Agaricomycetes</taxon>
        <taxon>Agaricomycetidae</taxon>
        <taxon>Agaricales</taxon>
        <taxon>Marasmiineae</taxon>
        <taxon>Marasmiaceae</taxon>
        <taxon>Moniliophthora</taxon>
    </lineage>
</organism>